<proteinExistence type="predicted"/>
<feature type="non-terminal residue" evidence="1">
    <location>
        <position position="47"/>
    </location>
</feature>
<evidence type="ECO:0000313" key="2">
    <source>
        <dbReference type="Proteomes" id="UP000789920"/>
    </source>
</evidence>
<comment type="caution">
    <text evidence="1">The sequence shown here is derived from an EMBL/GenBank/DDBJ whole genome shotgun (WGS) entry which is preliminary data.</text>
</comment>
<evidence type="ECO:0000313" key="1">
    <source>
        <dbReference type="EMBL" id="CAG8816005.1"/>
    </source>
</evidence>
<reference evidence="1" key="1">
    <citation type="submission" date="2021-06" db="EMBL/GenBank/DDBJ databases">
        <authorList>
            <person name="Kallberg Y."/>
            <person name="Tangrot J."/>
            <person name="Rosling A."/>
        </authorList>
    </citation>
    <scope>NUCLEOTIDE SEQUENCE</scope>
    <source>
        <strain evidence="1">MA461A</strain>
    </source>
</reference>
<dbReference type="EMBL" id="CAJVQC010078010">
    <property type="protein sequence ID" value="CAG8816005.1"/>
    <property type="molecule type" value="Genomic_DNA"/>
</dbReference>
<accession>A0ACA9RZ17</accession>
<protein>
    <submittedName>
        <fullName evidence="1">31321_t:CDS:1</fullName>
    </submittedName>
</protein>
<name>A0ACA9RZ17_9GLOM</name>
<sequence>TIWFFKTAFRFDKVTKIENITFEYTIEYKELVPETNIPDNEPDYDHS</sequence>
<dbReference type="Proteomes" id="UP000789920">
    <property type="component" value="Unassembled WGS sequence"/>
</dbReference>
<gene>
    <name evidence="1" type="ORF">RPERSI_LOCUS24355</name>
</gene>
<feature type="non-terminal residue" evidence="1">
    <location>
        <position position="1"/>
    </location>
</feature>
<keyword evidence="2" id="KW-1185">Reference proteome</keyword>
<organism evidence="1 2">
    <name type="scientific">Racocetra persica</name>
    <dbReference type="NCBI Taxonomy" id="160502"/>
    <lineage>
        <taxon>Eukaryota</taxon>
        <taxon>Fungi</taxon>
        <taxon>Fungi incertae sedis</taxon>
        <taxon>Mucoromycota</taxon>
        <taxon>Glomeromycotina</taxon>
        <taxon>Glomeromycetes</taxon>
        <taxon>Diversisporales</taxon>
        <taxon>Gigasporaceae</taxon>
        <taxon>Racocetra</taxon>
    </lineage>
</organism>